<dbReference type="Proteomes" id="UP001195196">
    <property type="component" value="Unassembled WGS sequence"/>
</dbReference>
<reference evidence="2" key="1">
    <citation type="submission" date="2021-02" db="EMBL/GenBank/DDBJ databases">
        <title>Taxonomy, biology and ecology of Rhodococcus bacteria occurring in California pistachio and other woody hosts as revealed by genome sequence analyses.</title>
        <authorList>
            <person name="Riely B."/>
            <person name="Gai Y."/>
        </authorList>
    </citation>
    <scope>NUCLEOTIDE SEQUENCE</scope>
    <source>
        <strain evidence="2">BP-295</strain>
    </source>
</reference>
<evidence type="ECO:0000313" key="2">
    <source>
        <dbReference type="EMBL" id="MBM7278642.1"/>
    </source>
</evidence>
<feature type="transmembrane region" description="Helical" evidence="1">
    <location>
        <begin position="68"/>
        <end position="88"/>
    </location>
</feature>
<keyword evidence="1" id="KW-0472">Membrane</keyword>
<keyword evidence="1" id="KW-1133">Transmembrane helix</keyword>
<keyword evidence="1" id="KW-0812">Transmembrane</keyword>
<sequence length="231" mass="22897">MSTPGRSPAQTSAIAAALASVVLGLVVVAATFMRWVDLASVGLAPLNPNGFGVHDGRYAETLGTQLTLGWFTVTLGLLIIVGGLAALYGLVRRVGAAHPGFATVAGAGVGVVVMAGAVPVRPLGLTLPLGEIGATSAAADVGEPTAGLFLMLAAALTSVVLGLLGVSLTGRGAERQPARRLLAIAIVVGAVVGVVAVALVWWWLGRDAATSIHGLGPVTLGFGSGTRGQVA</sequence>
<organism evidence="2 3">
    <name type="scientific">Gordonia rubripertincta</name>
    <name type="common">Rhodococcus corallinus</name>
    <dbReference type="NCBI Taxonomy" id="36822"/>
    <lineage>
        <taxon>Bacteria</taxon>
        <taxon>Bacillati</taxon>
        <taxon>Actinomycetota</taxon>
        <taxon>Actinomycetes</taxon>
        <taxon>Mycobacteriales</taxon>
        <taxon>Gordoniaceae</taxon>
        <taxon>Gordonia</taxon>
    </lineage>
</organism>
<accession>A0AAW4G514</accession>
<comment type="caution">
    <text evidence="2">The sequence shown here is derived from an EMBL/GenBank/DDBJ whole genome shotgun (WGS) entry which is preliminary data.</text>
</comment>
<evidence type="ECO:0008006" key="4">
    <source>
        <dbReference type="Google" id="ProtNLM"/>
    </source>
</evidence>
<proteinExistence type="predicted"/>
<evidence type="ECO:0000313" key="3">
    <source>
        <dbReference type="Proteomes" id="UP001195196"/>
    </source>
</evidence>
<evidence type="ECO:0000256" key="1">
    <source>
        <dbReference type="SAM" id="Phobius"/>
    </source>
</evidence>
<feature type="transmembrane region" description="Helical" evidence="1">
    <location>
        <begin position="181"/>
        <end position="204"/>
    </location>
</feature>
<dbReference type="AlphaFoldDB" id="A0AAW4G514"/>
<protein>
    <recommendedName>
        <fullName evidence="4">DUF998 domain-containing protein</fullName>
    </recommendedName>
</protein>
<dbReference type="RefSeq" id="WP_204718131.1">
    <property type="nucleotide sequence ID" value="NZ_JAFFGU010000005.1"/>
</dbReference>
<name>A0AAW4G514_GORRU</name>
<feature type="transmembrane region" description="Helical" evidence="1">
    <location>
        <begin position="12"/>
        <end position="36"/>
    </location>
</feature>
<feature type="transmembrane region" description="Helical" evidence="1">
    <location>
        <begin position="148"/>
        <end position="169"/>
    </location>
</feature>
<feature type="transmembrane region" description="Helical" evidence="1">
    <location>
        <begin position="100"/>
        <end position="120"/>
    </location>
</feature>
<dbReference type="EMBL" id="JAFFGU010000005">
    <property type="protein sequence ID" value="MBM7278642.1"/>
    <property type="molecule type" value="Genomic_DNA"/>
</dbReference>
<gene>
    <name evidence="2" type="ORF">JTZ10_12820</name>
</gene>